<feature type="domain" description="Ricin B lectin" evidence="1">
    <location>
        <begin position="24"/>
        <end position="109"/>
    </location>
</feature>
<accession>A0AAW8F8Z8</accession>
<organism evidence="2 3">
    <name type="scientific">Streptomyces canus</name>
    <dbReference type="NCBI Taxonomy" id="58343"/>
    <lineage>
        <taxon>Bacteria</taxon>
        <taxon>Bacillati</taxon>
        <taxon>Actinomycetota</taxon>
        <taxon>Actinomycetes</taxon>
        <taxon>Kitasatosporales</taxon>
        <taxon>Streptomycetaceae</taxon>
        <taxon>Streptomyces</taxon>
        <taxon>Streptomyces aurantiacus group</taxon>
    </lineage>
</organism>
<proteinExistence type="predicted"/>
<dbReference type="Gene3D" id="2.80.10.50">
    <property type="match status" value="1"/>
</dbReference>
<gene>
    <name evidence="2" type="ORF">QFZ22_002033</name>
</gene>
<comment type="caution">
    <text evidence="2">The sequence shown here is derived from an EMBL/GenBank/DDBJ whole genome shotgun (WGS) entry which is preliminary data.</text>
</comment>
<dbReference type="Pfam" id="PF00652">
    <property type="entry name" value="Ricin_B_lectin"/>
    <property type="match status" value="1"/>
</dbReference>
<dbReference type="AlphaFoldDB" id="A0AAW8F8Z8"/>
<dbReference type="Proteomes" id="UP001234216">
    <property type="component" value="Unassembled WGS sequence"/>
</dbReference>
<evidence type="ECO:0000313" key="2">
    <source>
        <dbReference type="EMBL" id="MDQ0906048.1"/>
    </source>
</evidence>
<evidence type="ECO:0000313" key="3">
    <source>
        <dbReference type="Proteomes" id="UP001234216"/>
    </source>
</evidence>
<evidence type="ECO:0000259" key="1">
    <source>
        <dbReference type="Pfam" id="PF00652"/>
    </source>
</evidence>
<protein>
    <recommendedName>
        <fullName evidence="1">Ricin B lectin domain-containing protein</fullName>
    </recommendedName>
</protein>
<dbReference type="SUPFAM" id="SSF50370">
    <property type="entry name" value="Ricin B-like lectins"/>
    <property type="match status" value="1"/>
</dbReference>
<name>A0AAW8F8Z8_9ACTN</name>
<reference evidence="2" key="1">
    <citation type="submission" date="2023-07" db="EMBL/GenBank/DDBJ databases">
        <title>Comparative genomics of wheat-associated soil bacteria to identify genetic determinants of phenazine resistance.</title>
        <authorList>
            <person name="Mouncey N."/>
        </authorList>
    </citation>
    <scope>NUCLEOTIDE SEQUENCE</scope>
    <source>
        <strain evidence="2">V4I22</strain>
    </source>
</reference>
<dbReference type="InterPro" id="IPR000772">
    <property type="entry name" value="Ricin_B_lectin"/>
</dbReference>
<dbReference type="PROSITE" id="PS50231">
    <property type="entry name" value="RICIN_B_LECTIN"/>
    <property type="match status" value="1"/>
</dbReference>
<dbReference type="EMBL" id="JAUSZV010000005">
    <property type="protein sequence ID" value="MDQ0906048.1"/>
    <property type="molecule type" value="Genomic_DNA"/>
</dbReference>
<dbReference type="InterPro" id="IPR035992">
    <property type="entry name" value="Ricin_B-like_lectins"/>
</dbReference>
<sequence length="110" mass="11378">MLAYAITFFCLDGGGTTPPPPSTSGALHAVGAGKCLDVPNASTMAGTQVQIRDCQGGANQLWTRTGSGQLTVTMSGTTLCLDAYNHQTTSGTKVVTWPCNGGINQKWNLS</sequence>